<dbReference type="SUPFAM" id="SSF56300">
    <property type="entry name" value="Metallo-dependent phosphatases"/>
    <property type="match status" value="1"/>
</dbReference>
<name>A0A1R0GW65_9FUNG</name>
<dbReference type="AlphaFoldDB" id="A0A1R0GW65"/>
<gene>
    <name evidence="2" type="ORF">AYI68_g4754</name>
</gene>
<dbReference type="InterPro" id="IPR038607">
    <property type="entry name" value="PhoD-like_sf"/>
</dbReference>
<sequence>MAIGLVLSSLLHVACCIIFLRVIAIDTVLYICLALFSLTSYLSFKELVKPAVWILEKDEVILNHEKEPESIKDSKRNHENSADGLRRRNVKSDQTFKVIQESETKMRIEDPNSSKPFLKACPLFKPEQNLTFARMGYVGSDSAKLFFRVPPQVLNIPLDETFDASILSSKKIIVKLSEIKYKGQGSYKNSLTWINETEYDFPSSDSDYTGTHEISSLKPSTLYYIQASLKDNVNSLLDLEFKTSPYSGSPTKLTFGTGSCVKPNFPYFPGIKPHLSGFRQMAKHSLDFIMFLGDFIYSDCPFYYGSSLEDYRRLYRQVYTTDDTKDLVKAVPMYHIYDDHEIVDNWDKSQQHPYNNAIKAYWEYNGAPNPISDEQNSFYYNFTYGNIAFYVFDTRGHRDNEEKPDGPEKTMLGSKQKSHFFRWLKETNHTAAVKFVVSSVPLTYVWDSSDAGKDTWKGYKYERKSILDQTKYVPNLFFLSGDRHEVAVVRLASDNYEFSTSPINQFSLPFVNGHVHSWGGDITEYYQQVGQTKYGILNVDTESNVNIPKVSYSLYTNADFGAEKPAYVFEADCVEWRA</sequence>
<dbReference type="Gene3D" id="3.60.21.70">
    <property type="entry name" value="PhoD-like phosphatase"/>
    <property type="match status" value="1"/>
</dbReference>
<dbReference type="OrthoDB" id="2100241at2759"/>
<organism evidence="2 3">
    <name type="scientific">Smittium mucronatum</name>
    <dbReference type="NCBI Taxonomy" id="133383"/>
    <lineage>
        <taxon>Eukaryota</taxon>
        <taxon>Fungi</taxon>
        <taxon>Fungi incertae sedis</taxon>
        <taxon>Zoopagomycota</taxon>
        <taxon>Kickxellomycotina</taxon>
        <taxon>Harpellomycetes</taxon>
        <taxon>Harpellales</taxon>
        <taxon>Legeriomycetaceae</taxon>
        <taxon>Smittium</taxon>
    </lineage>
</organism>
<protein>
    <submittedName>
        <fullName evidence="2">Alkaline phosphatase D</fullName>
    </submittedName>
</protein>
<dbReference type="Proteomes" id="UP000187455">
    <property type="component" value="Unassembled WGS sequence"/>
</dbReference>
<keyword evidence="3" id="KW-1185">Reference proteome</keyword>
<proteinExistence type="predicted"/>
<dbReference type="PANTHER" id="PTHR43606">
    <property type="entry name" value="PHOSPHATASE, PUTATIVE (AFU_ORTHOLOGUE AFUA_6G08710)-RELATED"/>
    <property type="match status" value="1"/>
</dbReference>
<dbReference type="Pfam" id="PF09423">
    <property type="entry name" value="PhoD"/>
    <property type="match status" value="1"/>
</dbReference>
<evidence type="ECO:0000259" key="1">
    <source>
        <dbReference type="Pfam" id="PF09423"/>
    </source>
</evidence>
<evidence type="ECO:0000313" key="3">
    <source>
        <dbReference type="Proteomes" id="UP000187455"/>
    </source>
</evidence>
<dbReference type="STRING" id="133383.A0A1R0GW65"/>
<evidence type="ECO:0000313" key="2">
    <source>
        <dbReference type="EMBL" id="OLY81144.1"/>
    </source>
</evidence>
<feature type="domain" description="PhoD-like phosphatase metallophosphatase" evidence="1">
    <location>
        <begin position="273"/>
        <end position="557"/>
    </location>
</feature>
<reference evidence="2 3" key="1">
    <citation type="journal article" date="2016" name="Mol. Biol. Evol.">
        <title>Genome-Wide Survey of Gut Fungi (Harpellales) Reveals the First Horizontally Transferred Ubiquitin Gene from a Mosquito Host.</title>
        <authorList>
            <person name="Wang Y."/>
            <person name="White M.M."/>
            <person name="Kvist S."/>
            <person name="Moncalvo J.M."/>
        </authorList>
    </citation>
    <scope>NUCLEOTIDE SEQUENCE [LARGE SCALE GENOMIC DNA]</scope>
    <source>
        <strain evidence="2 3">ALG-7-W6</strain>
    </source>
</reference>
<dbReference type="PANTHER" id="PTHR43606:SF2">
    <property type="entry name" value="ALKALINE PHOSPHATASE FAMILY PROTEIN (AFU_ORTHOLOGUE AFUA_5G03860)"/>
    <property type="match status" value="1"/>
</dbReference>
<dbReference type="InterPro" id="IPR029052">
    <property type="entry name" value="Metallo-depent_PP-like"/>
</dbReference>
<comment type="caution">
    <text evidence="2">The sequence shown here is derived from an EMBL/GenBank/DDBJ whole genome shotgun (WGS) entry which is preliminary data.</text>
</comment>
<accession>A0A1R0GW65</accession>
<dbReference type="InterPro" id="IPR018946">
    <property type="entry name" value="PhoD-like_MPP"/>
</dbReference>
<dbReference type="EMBL" id="LSSL01002724">
    <property type="protein sequence ID" value="OLY81144.1"/>
    <property type="molecule type" value="Genomic_DNA"/>
</dbReference>
<dbReference type="InterPro" id="IPR052900">
    <property type="entry name" value="Phospholipid_Metab_Enz"/>
</dbReference>
<dbReference type="CDD" id="cd07389">
    <property type="entry name" value="MPP_PhoD"/>
    <property type="match status" value="1"/>
</dbReference>